<dbReference type="SUPFAM" id="SSF49777">
    <property type="entry name" value="PEBP-like"/>
    <property type="match status" value="1"/>
</dbReference>
<protein>
    <recommendedName>
        <fullName evidence="4">YbhB/YbcL family Raf kinase inhibitor-like protein</fullName>
    </recommendedName>
</protein>
<dbReference type="EMBL" id="JACBZY010000001">
    <property type="protein sequence ID" value="NYG98500.1"/>
    <property type="molecule type" value="Genomic_DNA"/>
</dbReference>
<dbReference type="Pfam" id="PF01161">
    <property type="entry name" value="PBP"/>
    <property type="match status" value="1"/>
</dbReference>
<accession>A0A852YAW5</accession>
<evidence type="ECO:0000313" key="2">
    <source>
        <dbReference type="EMBL" id="NYG98500.1"/>
    </source>
</evidence>
<dbReference type="Gene3D" id="3.90.280.10">
    <property type="entry name" value="PEBP-like"/>
    <property type="match status" value="1"/>
</dbReference>
<dbReference type="AlphaFoldDB" id="A0A852YAW5"/>
<comment type="similarity">
    <text evidence="1">Belongs to the UPF0098 family.</text>
</comment>
<dbReference type="InterPro" id="IPR008914">
    <property type="entry name" value="PEBP"/>
</dbReference>
<gene>
    <name evidence="2" type="ORF">BJ979_001126</name>
</gene>
<dbReference type="InterPro" id="IPR005247">
    <property type="entry name" value="YbhB_YbcL/LppC-like"/>
</dbReference>
<proteinExistence type="inferred from homology"/>
<name>A0A852YAW5_9MICO</name>
<dbReference type="NCBIfam" id="TIGR00481">
    <property type="entry name" value="YbhB/YbcL family Raf kinase inhibitor-like protein"/>
    <property type="match status" value="1"/>
</dbReference>
<organism evidence="2 3">
    <name type="scientific">Schumannella luteola</name>
    <dbReference type="NCBI Taxonomy" id="472059"/>
    <lineage>
        <taxon>Bacteria</taxon>
        <taxon>Bacillati</taxon>
        <taxon>Actinomycetota</taxon>
        <taxon>Actinomycetes</taxon>
        <taxon>Micrococcales</taxon>
        <taxon>Microbacteriaceae</taxon>
        <taxon>Schumannella</taxon>
    </lineage>
</organism>
<sequence length="196" mass="19944">MPNPIGRALRHRRNGPETLAVARAELQPADGSDAEPFALTSPAFAHGGTVPSAFRGRLFAPNVSPALAWAGVPAGAVELVLVVEDPDAPSLRTPAHLVVAGIDPALGGLAENAVSTAAAKPGSASALRFGRGVAGRRGWVGPMPVPSHGPHLYAFQLFAVDAPLTLADDFGLDDLAAAAAGHVLGVAQLDGYYENP</sequence>
<reference evidence="2 3" key="1">
    <citation type="submission" date="2020-07" db="EMBL/GenBank/DDBJ databases">
        <title>Sequencing the genomes of 1000 actinobacteria strains.</title>
        <authorList>
            <person name="Klenk H.-P."/>
        </authorList>
    </citation>
    <scope>NUCLEOTIDE SEQUENCE [LARGE SCALE GENOMIC DNA]</scope>
    <source>
        <strain evidence="2 3">DSM 23141</strain>
    </source>
</reference>
<keyword evidence="3" id="KW-1185">Reference proteome</keyword>
<dbReference type="Proteomes" id="UP000553888">
    <property type="component" value="Unassembled WGS sequence"/>
</dbReference>
<dbReference type="PANTHER" id="PTHR30289:SF1">
    <property type="entry name" value="PEBP (PHOSPHATIDYLETHANOLAMINE-BINDING PROTEIN) FAMILY PROTEIN"/>
    <property type="match status" value="1"/>
</dbReference>
<dbReference type="InterPro" id="IPR036610">
    <property type="entry name" value="PEBP-like_sf"/>
</dbReference>
<dbReference type="RefSeq" id="WP_179566005.1">
    <property type="nucleotide sequence ID" value="NZ_JACBZY010000001.1"/>
</dbReference>
<dbReference type="CDD" id="cd00865">
    <property type="entry name" value="PEBP_bact_arch"/>
    <property type="match status" value="1"/>
</dbReference>
<comment type="caution">
    <text evidence="2">The sequence shown here is derived from an EMBL/GenBank/DDBJ whole genome shotgun (WGS) entry which is preliminary data.</text>
</comment>
<evidence type="ECO:0000256" key="1">
    <source>
        <dbReference type="ARBA" id="ARBA00007120"/>
    </source>
</evidence>
<dbReference type="PANTHER" id="PTHR30289">
    <property type="entry name" value="UNCHARACTERIZED PROTEIN YBCL-RELATED"/>
    <property type="match status" value="1"/>
</dbReference>
<evidence type="ECO:0008006" key="4">
    <source>
        <dbReference type="Google" id="ProtNLM"/>
    </source>
</evidence>
<evidence type="ECO:0000313" key="3">
    <source>
        <dbReference type="Proteomes" id="UP000553888"/>
    </source>
</evidence>